<organism evidence="1">
    <name type="scientific">bioreactor metagenome</name>
    <dbReference type="NCBI Taxonomy" id="1076179"/>
    <lineage>
        <taxon>unclassified sequences</taxon>
        <taxon>metagenomes</taxon>
        <taxon>ecological metagenomes</taxon>
    </lineage>
</organism>
<proteinExistence type="predicted"/>
<name>A0A645GYC3_9ZZZZ</name>
<reference evidence="1" key="1">
    <citation type="submission" date="2019-08" db="EMBL/GenBank/DDBJ databases">
        <authorList>
            <person name="Kucharzyk K."/>
            <person name="Murdoch R.W."/>
            <person name="Higgins S."/>
            <person name="Loffler F."/>
        </authorList>
    </citation>
    <scope>NUCLEOTIDE SEQUENCE</scope>
</reference>
<dbReference type="AlphaFoldDB" id="A0A645GYC3"/>
<dbReference type="EMBL" id="VSSQ01079545">
    <property type="protein sequence ID" value="MPN29034.1"/>
    <property type="molecule type" value="Genomic_DNA"/>
</dbReference>
<sequence>MTKADTHIAQHGRVCQIALHARHRQLFREMAEHRVGNPEIAFSILEIDRVHLVGHGRGADFTLFQLLLEVTQRDVHPDIATGIEQYGVGTSRGVEQFGHGVVRFDLNGVGVERQPK</sequence>
<gene>
    <name evidence="1" type="ORF">SDC9_176482</name>
</gene>
<protein>
    <submittedName>
        <fullName evidence="1">Uncharacterized protein</fullName>
    </submittedName>
</protein>
<evidence type="ECO:0000313" key="1">
    <source>
        <dbReference type="EMBL" id="MPN29034.1"/>
    </source>
</evidence>
<accession>A0A645GYC3</accession>
<comment type="caution">
    <text evidence="1">The sequence shown here is derived from an EMBL/GenBank/DDBJ whole genome shotgun (WGS) entry which is preliminary data.</text>
</comment>